<dbReference type="Pfam" id="PF16555">
    <property type="entry name" value="GramPos_pilinD1"/>
    <property type="match status" value="1"/>
</dbReference>
<dbReference type="InterPro" id="IPR013783">
    <property type="entry name" value="Ig-like_fold"/>
</dbReference>
<dbReference type="Gene3D" id="2.60.40.740">
    <property type="match status" value="1"/>
</dbReference>
<keyword evidence="1" id="KW-1133">Transmembrane helix</keyword>
<dbReference type="Pfam" id="PF17802">
    <property type="entry name" value="SpaA"/>
    <property type="match status" value="1"/>
</dbReference>
<reference evidence="5" key="1">
    <citation type="journal article" date="2013" name="Genome Announc.">
        <title>Whole-Genome Sequencing of Lactobacillus shenzhenensis Strain LY-73T.</title>
        <authorList>
            <person name="Lin Z."/>
            <person name="Liu Z."/>
            <person name="Yang R."/>
            <person name="Zou Y."/>
            <person name="Wan D."/>
            <person name="Chen J."/>
            <person name="Guo M."/>
            <person name="Zhao J."/>
            <person name="Fang C."/>
            <person name="Yang R."/>
            <person name="Liu F."/>
        </authorList>
    </citation>
    <scope>NUCLEOTIDE SEQUENCE [LARGE SCALE GENOMIC DNA]</scope>
    <source>
        <strain evidence="5">LY-73</strain>
    </source>
</reference>
<sequence>MLPLLGAAVSGLSNVAKAAENSKVDIVLHKKAFATRPDEQQNTGEIMPEFESAAPLKGALFTAYNITTDFHDLLEDGEPTGNEDMKAYIQRRMQEFVAAHKDETNLPESVTKVDSIKTDDQGLAKFTELPAYQDGKHQVYIFYETENPAEVAEKSSPMIVVLPVKNKQEQVLSTIHLYPKNIINDVEYKKEMIDDQGQVLEGTQHVQVGDKIQYYLEFTVPHDIGHKYEKDGAIRTQFEKFNFSDAVDKPGLSFVGLDKIVASDELETNLVGVLKDHFKLTSKNLVGQEKPNGIAGFDLSFNFSKDGDNKESQSTADALSPYANKKLRIYYTLQVNEEAMPDEAIINGSSWTWTRQGTDGSMTDKAPEVVTGGKKFVKIDGTNNATLEGAKFVLTKKTGEKTLYAQFATSKEASGIQNEYHAETAKYINWIEEKESATTFISGENGKIEVRGLKYGEYQLVETKAPTGYSLLKEATPFTVEKGTWSEDEAMVTKIKNIPEGGLPSTGGPGIVLFLLAGFLVMSGGAVWFKFSRQATA</sequence>
<organism evidence="4 5">
    <name type="scientific">Schleiferilactobacillus shenzhenensis LY-73</name>
    <dbReference type="NCBI Taxonomy" id="1231336"/>
    <lineage>
        <taxon>Bacteria</taxon>
        <taxon>Bacillati</taxon>
        <taxon>Bacillota</taxon>
        <taxon>Bacilli</taxon>
        <taxon>Lactobacillales</taxon>
        <taxon>Lactobacillaceae</taxon>
        <taxon>Schleiferilactobacillus</taxon>
    </lineage>
</organism>
<dbReference type="eggNOG" id="COG4932">
    <property type="taxonomic scope" value="Bacteria"/>
</dbReference>
<feature type="domain" description="SpaA-like prealbumin fold" evidence="3">
    <location>
        <begin position="375"/>
        <end position="483"/>
    </location>
</feature>
<dbReference type="EMBL" id="KI271602">
    <property type="protein sequence ID" value="ERL64189.1"/>
    <property type="molecule type" value="Genomic_DNA"/>
</dbReference>
<protein>
    <submittedName>
        <fullName evidence="4">Uncharacterized protein</fullName>
    </submittedName>
</protein>
<evidence type="ECO:0000313" key="4">
    <source>
        <dbReference type="EMBL" id="ERL64189.1"/>
    </source>
</evidence>
<dbReference type="AlphaFoldDB" id="U4TJ05"/>
<gene>
    <name evidence="4" type="ORF">L248_1467</name>
</gene>
<keyword evidence="1" id="KW-0812">Transmembrane</keyword>
<dbReference type="InterPro" id="IPR041033">
    <property type="entry name" value="SpaA_PFL_dom_1"/>
</dbReference>
<accession>U4TJ05</accession>
<evidence type="ECO:0000259" key="2">
    <source>
        <dbReference type="Pfam" id="PF16555"/>
    </source>
</evidence>
<dbReference type="NCBIfam" id="NF033902">
    <property type="entry name" value="iso_D2_wall_anc"/>
    <property type="match status" value="1"/>
</dbReference>
<keyword evidence="1" id="KW-0472">Membrane</keyword>
<dbReference type="Proteomes" id="UP000030647">
    <property type="component" value="Unassembled WGS sequence"/>
</dbReference>
<evidence type="ECO:0000256" key="1">
    <source>
        <dbReference type="SAM" id="Phobius"/>
    </source>
</evidence>
<dbReference type="HOGENOM" id="CLU_029024_1_1_9"/>
<evidence type="ECO:0000313" key="5">
    <source>
        <dbReference type="Proteomes" id="UP000030647"/>
    </source>
</evidence>
<dbReference type="STRING" id="1231336.L248_1467"/>
<dbReference type="InterPro" id="IPR048052">
    <property type="entry name" value="FM1-like"/>
</dbReference>
<dbReference type="InterPro" id="IPR032364">
    <property type="entry name" value="GramPos_pilinD1_N"/>
</dbReference>
<feature type="transmembrane region" description="Helical" evidence="1">
    <location>
        <begin position="511"/>
        <end position="531"/>
    </location>
</feature>
<name>U4TJ05_9LACO</name>
<dbReference type="Gene3D" id="2.60.40.10">
    <property type="entry name" value="Immunoglobulins"/>
    <property type="match status" value="2"/>
</dbReference>
<evidence type="ECO:0000259" key="3">
    <source>
        <dbReference type="Pfam" id="PF17802"/>
    </source>
</evidence>
<keyword evidence="5" id="KW-1185">Reference proteome</keyword>
<feature type="domain" description="Gram-positive pilin subunit D1 N-terminal" evidence="2">
    <location>
        <begin position="22"/>
        <end position="181"/>
    </location>
</feature>
<proteinExistence type="predicted"/>